<dbReference type="GO" id="GO:0019350">
    <property type="term" value="P:teichoic acid biosynthetic process"/>
    <property type="evidence" value="ECO:0007669"/>
    <property type="project" value="UniProtKB-KW"/>
</dbReference>
<dbReference type="GO" id="GO:0047355">
    <property type="term" value="F:CDP-glycerol glycerophosphotransferase activity"/>
    <property type="evidence" value="ECO:0007669"/>
    <property type="project" value="InterPro"/>
</dbReference>
<keyword evidence="5" id="KW-0777">Teichoic acid biosynthesis</keyword>
<evidence type="ECO:0000256" key="2">
    <source>
        <dbReference type="ARBA" id="ARBA00010488"/>
    </source>
</evidence>
<dbReference type="Pfam" id="PF00535">
    <property type="entry name" value="Glycos_transf_2"/>
    <property type="match status" value="1"/>
</dbReference>
<dbReference type="Pfam" id="PF04464">
    <property type="entry name" value="Glyphos_transf"/>
    <property type="match status" value="1"/>
</dbReference>
<evidence type="ECO:0000256" key="6">
    <source>
        <dbReference type="ARBA" id="ARBA00023136"/>
    </source>
</evidence>
<dbReference type="PANTHER" id="PTHR37316:SF3">
    <property type="entry name" value="TEICHOIC ACID GLYCEROL-PHOSPHATE TRANSFERASE"/>
    <property type="match status" value="1"/>
</dbReference>
<comment type="similarity">
    <text evidence="2">Belongs to the CDP-glycerol glycerophosphotransferase family.</text>
</comment>
<dbReference type="InterPro" id="IPR001173">
    <property type="entry name" value="Glyco_trans_2-like"/>
</dbReference>
<dbReference type="OrthoDB" id="3183633at2"/>
<evidence type="ECO:0000256" key="3">
    <source>
        <dbReference type="ARBA" id="ARBA00022475"/>
    </source>
</evidence>
<protein>
    <submittedName>
        <fullName evidence="8">CDP-glycerol:glycerophosphate glycerophosphotransferase</fullName>
    </submittedName>
</protein>
<evidence type="ECO:0000256" key="5">
    <source>
        <dbReference type="ARBA" id="ARBA00022944"/>
    </source>
</evidence>
<keyword evidence="9" id="KW-1185">Reference proteome</keyword>
<sequence>MSPKLSVVVPFRNAEERLGACLAALAEQRLRDLEIVLVDAGSDDASPVAAKEAVERDARFRLVAPPEPGEPGGLDAARDAGVRAASGRLLAFVDAGDAVPVEFFAVLASSLDRTGSDLAVSGRANAERTTLVRRPALLDDPSLAGTVFRRSFWERCDLTCANGERSTAVRALALAGGIDVLDVPFTSGGRPDERSPAVRLALAGADRDFLSREAPGAVRVHDERVLVRIELAALTSALVHADEAERSGLVALGAEIAGRLGASVTAGLPALTRLKLHLLARGLGGELLEVVRQEIAGEAANAPVVRRGRRARWFACYPYFEDASLGVPAHVYDVTDEMRPVARVDRAAWAGDRLRVEGHAYIPMLDAEGSRVRLWLLASGRPGLVRVPVRRTRRPDVTAASGQAAVCHDDSGFTAEIDPAALKLLGRWRAGDWRLCVEIATQGVHRRRTLAPPRAGERWPLDRELSPGIRLQTVAEDGRQLLRVRTGDAVLTGHGRSGGHLEVRGVLLRDPGPKACLTATARGLAKLRARIEREDEAEREDGGVGFRALLPLAALTAVRADWSFEVTGGLRVVFPEGVPEGGYAVDGTELALTVSRSGDLCGISRVPRLVLTEALWRADGTLHLAGTCADPGSGVDGLTLRRRDSGERYTVPLSWQGRLFVGTLTPRRMRSLGLDRPLVPGRWDLLAGDLPLLAERRAAAGLPGPRVSGRHELTMLAGRDGAVLLKVRTALGEDERGVFRQARIQRRHYAAHRVRPVRDLVVFDSFRGRQYSCNPRGLHDELRRRRSDLDCVWVTRNADFGTPTGARTVLAGSREHYEAMARARYLFGNWSQPEWFAKRDGQTYVQCWHGTPLRAIGWDVPDRPERRTGKRPWMERDVPQWDLLIAQNEFSVPHFRRAFGYDREVLVSGYPRNDIFASAHRERMADAVRLRLGISSAKRVVMYAPTWRNDARTGDRAVRPPLDLARLSAALGPHHVLLLRAHHLAPARTPVPADGAVLDVSAYPDIAELYLIADVLVTDHSSAMFDYAVTGRPILFLAQDDEEGGGLYVDLDAEAPGPVLGTQDDLADALRALDTLAPAYADRYAAFQDRYCRHDDGRAAARVLDAVL</sequence>
<dbReference type="RefSeq" id="WP_122194290.1">
    <property type="nucleotide sequence ID" value="NZ_JBHSKC010000001.1"/>
</dbReference>
<evidence type="ECO:0000256" key="1">
    <source>
        <dbReference type="ARBA" id="ARBA00004202"/>
    </source>
</evidence>
<proteinExistence type="inferred from homology"/>
<dbReference type="AlphaFoldDB" id="A0A3M2MD81"/>
<dbReference type="Gene3D" id="3.40.50.12580">
    <property type="match status" value="1"/>
</dbReference>
<dbReference type="Gene3D" id="3.40.50.11820">
    <property type="match status" value="1"/>
</dbReference>
<dbReference type="InterPro" id="IPR029044">
    <property type="entry name" value="Nucleotide-diphossugar_trans"/>
</dbReference>
<evidence type="ECO:0000313" key="9">
    <source>
        <dbReference type="Proteomes" id="UP000282674"/>
    </source>
</evidence>
<organism evidence="8 9">
    <name type="scientific">Actinomadura harenae</name>
    <dbReference type="NCBI Taxonomy" id="2483351"/>
    <lineage>
        <taxon>Bacteria</taxon>
        <taxon>Bacillati</taxon>
        <taxon>Actinomycetota</taxon>
        <taxon>Actinomycetes</taxon>
        <taxon>Streptosporangiales</taxon>
        <taxon>Thermomonosporaceae</taxon>
        <taxon>Actinomadura</taxon>
    </lineage>
</organism>
<dbReference type="InterPro" id="IPR007554">
    <property type="entry name" value="Glycerophosphate_synth"/>
</dbReference>
<dbReference type="EMBL" id="RFFG01000015">
    <property type="protein sequence ID" value="RMI45148.1"/>
    <property type="molecule type" value="Genomic_DNA"/>
</dbReference>
<dbReference type="SUPFAM" id="SSF53756">
    <property type="entry name" value="UDP-Glycosyltransferase/glycogen phosphorylase"/>
    <property type="match status" value="1"/>
</dbReference>
<evidence type="ECO:0000313" key="8">
    <source>
        <dbReference type="EMBL" id="RMI45148.1"/>
    </source>
</evidence>
<keyword evidence="4 8" id="KW-0808">Transferase</keyword>
<keyword evidence="3" id="KW-1003">Cell membrane</keyword>
<comment type="caution">
    <text evidence="8">The sequence shown here is derived from an EMBL/GenBank/DDBJ whole genome shotgun (WGS) entry which is preliminary data.</text>
</comment>
<comment type="subcellular location">
    <subcellularLocation>
        <location evidence="1">Cell membrane</location>
        <topology evidence="1">Peripheral membrane protein</topology>
    </subcellularLocation>
</comment>
<dbReference type="Proteomes" id="UP000282674">
    <property type="component" value="Unassembled WGS sequence"/>
</dbReference>
<keyword evidence="6" id="KW-0472">Membrane</keyword>
<name>A0A3M2MD81_9ACTN</name>
<feature type="domain" description="Glycosyltransferase 2-like" evidence="7">
    <location>
        <begin position="6"/>
        <end position="137"/>
    </location>
</feature>
<dbReference type="InterPro" id="IPR043148">
    <property type="entry name" value="TagF_C"/>
</dbReference>
<dbReference type="InterPro" id="IPR051612">
    <property type="entry name" value="Teichoic_Acid_Biosynth"/>
</dbReference>
<evidence type="ECO:0000256" key="4">
    <source>
        <dbReference type="ARBA" id="ARBA00022679"/>
    </source>
</evidence>
<dbReference type="Gene3D" id="3.90.550.10">
    <property type="entry name" value="Spore Coat Polysaccharide Biosynthesis Protein SpsA, Chain A"/>
    <property type="match status" value="1"/>
</dbReference>
<accession>A0A3M2MD81</accession>
<dbReference type="InterPro" id="IPR043149">
    <property type="entry name" value="TagF_N"/>
</dbReference>
<dbReference type="CDD" id="cd00761">
    <property type="entry name" value="Glyco_tranf_GTA_type"/>
    <property type="match status" value="1"/>
</dbReference>
<evidence type="ECO:0000259" key="7">
    <source>
        <dbReference type="Pfam" id="PF00535"/>
    </source>
</evidence>
<gene>
    <name evidence="8" type="ORF">EBO15_11040</name>
</gene>
<reference evidence="8 9" key="1">
    <citation type="submission" date="2018-10" db="EMBL/GenBank/DDBJ databases">
        <title>Isolation from soil.</title>
        <authorList>
            <person name="Hu J."/>
        </authorList>
    </citation>
    <scope>NUCLEOTIDE SEQUENCE [LARGE SCALE GENOMIC DNA]</scope>
    <source>
        <strain evidence="8 9">NEAU-Ht49</strain>
    </source>
</reference>
<dbReference type="GO" id="GO:0005886">
    <property type="term" value="C:plasma membrane"/>
    <property type="evidence" value="ECO:0007669"/>
    <property type="project" value="UniProtKB-SubCell"/>
</dbReference>
<dbReference type="SUPFAM" id="SSF53448">
    <property type="entry name" value="Nucleotide-diphospho-sugar transferases"/>
    <property type="match status" value="1"/>
</dbReference>
<dbReference type="PANTHER" id="PTHR37316">
    <property type="entry name" value="TEICHOIC ACID GLYCEROL-PHOSPHATE PRIMASE"/>
    <property type="match status" value="1"/>
</dbReference>